<dbReference type="GeneID" id="85165873"/>
<proteinExistence type="predicted"/>
<sequence>MEIEKYRTIETTLDLANDYTPPIRLNAGDIDGRILKFHITDGGNDVDDLNGLKANLTWNRDPTDPASGGGYTSMTKTSGTDNPTGVHQVSFTTPVPRALLLQAGERTVAGIDIEDADGNVITSRNIPVLIDPARLNPKAGELADPLKDLHDTIDQAQELIDTASIDLGTVTTLNPNRKATGALTGSGWKRKLNLSLPRGSTISSMTAAALDTGTPTVTTGTDTNGDITVALGLPRGKQGEKGDKGDPGDAGGIATADKPGIVMPGSDFGIFSDGTLYLKDNGRLYSQYELFDYPFNVACTVVYSGMGVYSHALLTLSPNRYYNNGKTVTGPVTFPVLSSKYQFTSDSAGTRQVFVQSVSKTTGGTINAEWLIAKITPVTGTRNITIEFTDGAGNAKAFTLAGSDSASVCSPPFSVHLNGLKSVS</sequence>
<keyword evidence="3" id="KW-1185">Reference proteome</keyword>
<feature type="region of interest" description="Disordered" evidence="1">
    <location>
        <begin position="232"/>
        <end position="253"/>
    </location>
</feature>
<evidence type="ECO:0000313" key="2">
    <source>
        <dbReference type="EMBL" id="KFI95067.1"/>
    </source>
</evidence>
<name>A0A087DHR7_9BIFI</name>
<dbReference type="RefSeq" id="WP_033516993.1">
    <property type="nucleotide sequence ID" value="NZ_CAUPKV010000003.1"/>
</dbReference>
<organism evidence="2 3">
    <name type="scientific">Bifidobacterium scardovii</name>
    <dbReference type="NCBI Taxonomy" id="158787"/>
    <lineage>
        <taxon>Bacteria</taxon>
        <taxon>Bacillati</taxon>
        <taxon>Actinomycetota</taxon>
        <taxon>Actinomycetes</taxon>
        <taxon>Bifidobacteriales</taxon>
        <taxon>Bifidobacteriaceae</taxon>
        <taxon>Bifidobacterium</taxon>
    </lineage>
</organism>
<dbReference type="eggNOG" id="ENOG5031GB5">
    <property type="taxonomic scope" value="Bacteria"/>
</dbReference>
<evidence type="ECO:0000313" key="3">
    <source>
        <dbReference type="Proteomes" id="UP000029033"/>
    </source>
</evidence>
<gene>
    <name evidence="2" type="ORF">BSCA_0884</name>
</gene>
<dbReference type="STRING" id="158787.BSCA_0884"/>
<evidence type="ECO:0000256" key="1">
    <source>
        <dbReference type="SAM" id="MobiDB-lite"/>
    </source>
</evidence>
<reference evidence="2 3" key="1">
    <citation type="submission" date="2014-03" db="EMBL/GenBank/DDBJ databases">
        <title>Genomics of Bifidobacteria.</title>
        <authorList>
            <person name="Ventura M."/>
            <person name="Milani C."/>
            <person name="Lugli G.A."/>
        </authorList>
    </citation>
    <scope>NUCLEOTIDE SEQUENCE [LARGE SCALE GENOMIC DNA]</scope>
    <source>
        <strain evidence="2 3">LMG 21589</strain>
    </source>
</reference>
<dbReference type="EMBL" id="JGZO01000004">
    <property type="protein sequence ID" value="KFI95067.1"/>
    <property type="molecule type" value="Genomic_DNA"/>
</dbReference>
<dbReference type="AlphaFoldDB" id="A0A087DHR7"/>
<feature type="compositionally biased region" description="Basic and acidic residues" evidence="1">
    <location>
        <begin position="237"/>
        <end position="247"/>
    </location>
</feature>
<comment type="caution">
    <text evidence="2">The sequence shown here is derived from an EMBL/GenBank/DDBJ whole genome shotgun (WGS) entry which is preliminary data.</text>
</comment>
<protein>
    <submittedName>
        <fullName evidence="2">Tail fiber protein</fullName>
    </submittedName>
</protein>
<dbReference type="OrthoDB" id="3238756at2"/>
<accession>A0A087DHR7</accession>
<dbReference type="Proteomes" id="UP000029033">
    <property type="component" value="Unassembled WGS sequence"/>
</dbReference>